<dbReference type="EMBL" id="JANPWB010000012">
    <property type="protein sequence ID" value="KAJ1116553.1"/>
    <property type="molecule type" value="Genomic_DNA"/>
</dbReference>
<dbReference type="AlphaFoldDB" id="A0AAV7NQ87"/>
<gene>
    <name evidence="2" type="ORF">NDU88_004763</name>
</gene>
<protein>
    <submittedName>
        <fullName evidence="2">Uncharacterized protein</fullName>
    </submittedName>
</protein>
<feature type="compositionally biased region" description="Polar residues" evidence="1">
    <location>
        <begin position="71"/>
        <end position="82"/>
    </location>
</feature>
<keyword evidence="3" id="KW-1185">Reference proteome</keyword>
<accession>A0AAV7NQ87</accession>
<organism evidence="2 3">
    <name type="scientific">Pleurodeles waltl</name>
    <name type="common">Iberian ribbed newt</name>
    <dbReference type="NCBI Taxonomy" id="8319"/>
    <lineage>
        <taxon>Eukaryota</taxon>
        <taxon>Metazoa</taxon>
        <taxon>Chordata</taxon>
        <taxon>Craniata</taxon>
        <taxon>Vertebrata</taxon>
        <taxon>Euteleostomi</taxon>
        <taxon>Amphibia</taxon>
        <taxon>Batrachia</taxon>
        <taxon>Caudata</taxon>
        <taxon>Salamandroidea</taxon>
        <taxon>Salamandridae</taxon>
        <taxon>Pleurodelinae</taxon>
        <taxon>Pleurodeles</taxon>
    </lineage>
</organism>
<evidence type="ECO:0000313" key="2">
    <source>
        <dbReference type="EMBL" id="KAJ1116553.1"/>
    </source>
</evidence>
<feature type="region of interest" description="Disordered" evidence="1">
    <location>
        <begin position="1"/>
        <end position="114"/>
    </location>
</feature>
<reference evidence="2" key="1">
    <citation type="journal article" date="2022" name="bioRxiv">
        <title>Sequencing and chromosome-scale assembly of the giantPleurodeles waltlgenome.</title>
        <authorList>
            <person name="Brown T."/>
            <person name="Elewa A."/>
            <person name="Iarovenko S."/>
            <person name="Subramanian E."/>
            <person name="Araus A.J."/>
            <person name="Petzold A."/>
            <person name="Susuki M."/>
            <person name="Suzuki K.-i.T."/>
            <person name="Hayashi T."/>
            <person name="Toyoda A."/>
            <person name="Oliveira C."/>
            <person name="Osipova E."/>
            <person name="Leigh N.D."/>
            <person name="Simon A."/>
            <person name="Yun M.H."/>
        </authorList>
    </citation>
    <scope>NUCLEOTIDE SEQUENCE</scope>
    <source>
        <strain evidence="2">20211129_DDA</strain>
        <tissue evidence="2">Liver</tissue>
    </source>
</reference>
<feature type="compositionally biased region" description="Low complexity" evidence="1">
    <location>
        <begin position="50"/>
        <end position="62"/>
    </location>
</feature>
<sequence length="114" mass="11974">MPHRLQQGANSSGVSALGPAHQRRSSPAKHQALTEARSIRATAPLSKQAVSSSCPTPPVSSSRQPRPGASQPGQPHGNQPAQVSRAIPSTPLWLTEALRAAAPPRSRGELKRQV</sequence>
<evidence type="ECO:0000256" key="1">
    <source>
        <dbReference type="SAM" id="MobiDB-lite"/>
    </source>
</evidence>
<evidence type="ECO:0000313" key="3">
    <source>
        <dbReference type="Proteomes" id="UP001066276"/>
    </source>
</evidence>
<proteinExistence type="predicted"/>
<dbReference type="Proteomes" id="UP001066276">
    <property type="component" value="Chromosome 8"/>
</dbReference>
<name>A0AAV7NQ87_PLEWA</name>
<comment type="caution">
    <text evidence="2">The sequence shown here is derived from an EMBL/GenBank/DDBJ whole genome shotgun (WGS) entry which is preliminary data.</text>
</comment>